<dbReference type="SMART" id="SM00387">
    <property type="entry name" value="HATPase_c"/>
    <property type="match status" value="1"/>
</dbReference>
<keyword evidence="3 7" id="KW-0597">Phosphoprotein</keyword>
<name>A0A402AAX3_9CHLR</name>
<feature type="domain" description="Histidine kinase" evidence="9">
    <location>
        <begin position="196"/>
        <end position="414"/>
    </location>
</feature>
<dbReference type="CDD" id="cd00075">
    <property type="entry name" value="HATPase"/>
    <property type="match status" value="1"/>
</dbReference>
<evidence type="ECO:0000256" key="2">
    <source>
        <dbReference type="ARBA" id="ARBA00012438"/>
    </source>
</evidence>
<dbReference type="InterPro" id="IPR036097">
    <property type="entry name" value="HisK_dim/P_sf"/>
</dbReference>
<dbReference type="SUPFAM" id="SSF52172">
    <property type="entry name" value="CheY-like"/>
    <property type="match status" value="1"/>
</dbReference>
<comment type="caution">
    <text evidence="11">The sequence shown here is derived from an EMBL/GenBank/DDBJ whole genome shotgun (WGS) entry which is preliminary data.</text>
</comment>
<dbReference type="Gene3D" id="3.30.565.10">
    <property type="entry name" value="Histidine kinase-like ATPase, C-terminal domain"/>
    <property type="match status" value="1"/>
</dbReference>
<organism evidence="11 12">
    <name type="scientific">Dictyobacter kobayashii</name>
    <dbReference type="NCBI Taxonomy" id="2014872"/>
    <lineage>
        <taxon>Bacteria</taxon>
        <taxon>Bacillati</taxon>
        <taxon>Chloroflexota</taxon>
        <taxon>Ktedonobacteria</taxon>
        <taxon>Ktedonobacterales</taxon>
        <taxon>Dictyobacteraceae</taxon>
        <taxon>Dictyobacter</taxon>
    </lineage>
</organism>
<dbReference type="Gene3D" id="3.40.50.2300">
    <property type="match status" value="1"/>
</dbReference>
<comment type="catalytic activity">
    <reaction evidence="1">
        <text>ATP + protein L-histidine = ADP + protein N-phospho-L-histidine.</text>
        <dbReference type="EC" id="2.7.13.3"/>
    </reaction>
</comment>
<dbReference type="InterPro" id="IPR004358">
    <property type="entry name" value="Sig_transdc_His_kin-like_C"/>
</dbReference>
<evidence type="ECO:0000313" key="12">
    <source>
        <dbReference type="Proteomes" id="UP000287188"/>
    </source>
</evidence>
<dbReference type="PRINTS" id="PR00344">
    <property type="entry name" value="BCTRLSENSOR"/>
</dbReference>
<dbReference type="Pfam" id="PF02518">
    <property type="entry name" value="HATPase_c"/>
    <property type="match status" value="1"/>
</dbReference>
<dbReference type="OrthoDB" id="9757990at2"/>
<dbReference type="Proteomes" id="UP000287188">
    <property type="component" value="Unassembled WGS sequence"/>
</dbReference>
<evidence type="ECO:0000256" key="3">
    <source>
        <dbReference type="ARBA" id="ARBA00022553"/>
    </source>
</evidence>
<dbReference type="EC" id="2.7.13.3" evidence="2"/>
<evidence type="ECO:0000256" key="1">
    <source>
        <dbReference type="ARBA" id="ARBA00000085"/>
    </source>
</evidence>
<keyword evidence="6" id="KW-0902">Two-component regulatory system</keyword>
<dbReference type="PROSITE" id="PS50109">
    <property type="entry name" value="HIS_KIN"/>
    <property type="match status" value="1"/>
</dbReference>
<evidence type="ECO:0000256" key="7">
    <source>
        <dbReference type="PROSITE-ProRule" id="PRU00169"/>
    </source>
</evidence>
<keyword evidence="5" id="KW-0418">Kinase</keyword>
<dbReference type="SUPFAM" id="SSF47384">
    <property type="entry name" value="Homodimeric domain of signal transducing histidine kinase"/>
    <property type="match status" value="1"/>
</dbReference>
<dbReference type="InterPro" id="IPR036890">
    <property type="entry name" value="HATPase_C_sf"/>
</dbReference>
<feature type="domain" description="Response regulatory" evidence="10">
    <location>
        <begin position="32"/>
        <end position="148"/>
    </location>
</feature>
<keyword evidence="8" id="KW-0175">Coiled coil</keyword>
<dbReference type="FunFam" id="3.30.565.10:FF:000006">
    <property type="entry name" value="Sensor histidine kinase WalK"/>
    <property type="match status" value="1"/>
</dbReference>
<dbReference type="SMART" id="SM00448">
    <property type="entry name" value="REC"/>
    <property type="match status" value="1"/>
</dbReference>
<dbReference type="InterPro" id="IPR001789">
    <property type="entry name" value="Sig_transdc_resp-reg_receiver"/>
</dbReference>
<dbReference type="SUPFAM" id="SSF55874">
    <property type="entry name" value="ATPase domain of HSP90 chaperone/DNA topoisomerase II/histidine kinase"/>
    <property type="match status" value="1"/>
</dbReference>
<dbReference type="CDD" id="cd00082">
    <property type="entry name" value="HisKA"/>
    <property type="match status" value="1"/>
</dbReference>
<gene>
    <name evidence="11" type="ORF">KDK_01070</name>
</gene>
<evidence type="ECO:0000313" key="11">
    <source>
        <dbReference type="EMBL" id="GCE16307.1"/>
    </source>
</evidence>
<evidence type="ECO:0000256" key="8">
    <source>
        <dbReference type="SAM" id="Coils"/>
    </source>
</evidence>
<evidence type="ECO:0000256" key="5">
    <source>
        <dbReference type="ARBA" id="ARBA00022777"/>
    </source>
</evidence>
<evidence type="ECO:0000259" key="10">
    <source>
        <dbReference type="PROSITE" id="PS50110"/>
    </source>
</evidence>
<dbReference type="GO" id="GO:0000155">
    <property type="term" value="F:phosphorelay sensor kinase activity"/>
    <property type="evidence" value="ECO:0007669"/>
    <property type="project" value="InterPro"/>
</dbReference>
<accession>A0A402AAX3</accession>
<dbReference type="Gene3D" id="1.10.287.130">
    <property type="match status" value="1"/>
</dbReference>
<dbReference type="InterPro" id="IPR003594">
    <property type="entry name" value="HATPase_dom"/>
</dbReference>
<reference evidence="12" key="1">
    <citation type="submission" date="2018-12" db="EMBL/GenBank/DDBJ databases">
        <title>Tengunoibacter tsumagoiensis gen. nov., sp. nov., Dictyobacter kobayashii sp. nov., D. alpinus sp. nov., and D. joshuensis sp. nov. and description of Dictyobacteraceae fam. nov. within the order Ktedonobacterales isolated from Tengu-no-mugimeshi.</title>
        <authorList>
            <person name="Wang C.M."/>
            <person name="Zheng Y."/>
            <person name="Sakai Y."/>
            <person name="Toyoda A."/>
            <person name="Minakuchi Y."/>
            <person name="Abe K."/>
            <person name="Yokota A."/>
            <person name="Yabe S."/>
        </authorList>
    </citation>
    <scope>NUCLEOTIDE SEQUENCE [LARGE SCALE GENOMIC DNA]</scope>
    <source>
        <strain evidence="12">Uno11</strain>
    </source>
</reference>
<dbReference type="InterPro" id="IPR005467">
    <property type="entry name" value="His_kinase_dom"/>
</dbReference>
<dbReference type="PROSITE" id="PS50110">
    <property type="entry name" value="RESPONSE_REGULATORY"/>
    <property type="match status" value="1"/>
</dbReference>
<keyword evidence="4" id="KW-0808">Transferase</keyword>
<dbReference type="PANTHER" id="PTHR43547">
    <property type="entry name" value="TWO-COMPONENT HISTIDINE KINASE"/>
    <property type="match status" value="1"/>
</dbReference>
<dbReference type="AlphaFoldDB" id="A0A402AAX3"/>
<sequence>MEQYQEEKETECQLQVTPLMQIEQADKKRIPRILLVDDDSAALSALSHTFRLRMHDIEVDTSISALDALALITIKEYDAVISDIKMPDMDGMQLLSALHKTMPEMPVLLITGHGEHKLAMQALREGAYDYTLKPIDRDFLVASVRRALQTRQLSRLVQEKQQALEQYAHSLQSLVEQRTRELIIIMNDAKDRMLTMAAHELTTPLTSLKGLLQSAHCRLKQGAIDKAMRDMETMETSVNHLGILMQNLRDAIHIQTRQFILQRSPYDLIKLCQDVLDEFTMAGIVTQCDSPQHESLEVDIDSCRIRQALFNLLSNACKYSLKGSPITVTLQQCENEVSLAVSDCGAGISPEHLSHICEQFYRFPHSNLQEGDATGLGLGLYITRAIAEQHGGRMEVQSCPEEGSTFSIMLPILTNEIKVSHKPITDTSLWQIMWMVKVMKSDYLFS</sequence>
<dbReference type="RefSeq" id="WP_126548226.1">
    <property type="nucleotide sequence ID" value="NZ_BIFS01000001.1"/>
</dbReference>
<protein>
    <recommendedName>
        <fullName evidence="2">histidine kinase</fullName>
        <ecNumber evidence="2">2.7.13.3</ecNumber>
    </recommendedName>
</protein>
<dbReference type="InterPro" id="IPR011006">
    <property type="entry name" value="CheY-like_superfamily"/>
</dbReference>
<evidence type="ECO:0000256" key="4">
    <source>
        <dbReference type="ARBA" id="ARBA00022679"/>
    </source>
</evidence>
<evidence type="ECO:0000256" key="6">
    <source>
        <dbReference type="ARBA" id="ARBA00023012"/>
    </source>
</evidence>
<keyword evidence="12" id="KW-1185">Reference proteome</keyword>
<evidence type="ECO:0000259" key="9">
    <source>
        <dbReference type="PROSITE" id="PS50109"/>
    </source>
</evidence>
<dbReference type="PANTHER" id="PTHR43547:SF2">
    <property type="entry name" value="HYBRID SIGNAL TRANSDUCTION HISTIDINE KINASE C"/>
    <property type="match status" value="1"/>
</dbReference>
<dbReference type="SMART" id="SM00388">
    <property type="entry name" value="HisKA"/>
    <property type="match status" value="1"/>
</dbReference>
<dbReference type="Pfam" id="PF00072">
    <property type="entry name" value="Response_reg"/>
    <property type="match status" value="1"/>
</dbReference>
<dbReference type="EMBL" id="BIFS01000001">
    <property type="protein sequence ID" value="GCE16307.1"/>
    <property type="molecule type" value="Genomic_DNA"/>
</dbReference>
<dbReference type="InterPro" id="IPR003661">
    <property type="entry name" value="HisK_dim/P_dom"/>
</dbReference>
<proteinExistence type="predicted"/>
<feature type="coiled-coil region" evidence="8">
    <location>
        <begin position="146"/>
        <end position="177"/>
    </location>
</feature>
<feature type="modified residue" description="4-aspartylphosphate" evidence="7">
    <location>
        <position position="83"/>
    </location>
</feature>